<dbReference type="Proteomes" id="UP000790347">
    <property type="component" value="Unassembled WGS sequence"/>
</dbReference>
<proteinExistence type="predicted"/>
<evidence type="ECO:0000313" key="2">
    <source>
        <dbReference type="EMBL" id="KAH9497810.1"/>
    </source>
</evidence>
<accession>A0A922HQ90</accession>
<feature type="compositionally biased region" description="Low complexity" evidence="1">
    <location>
        <begin position="149"/>
        <end position="161"/>
    </location>
</feature>
<sequence length="424" mass="48599">MHRSNAYSYYQFKQMRQKIHNQSIMINKLFHMIEKKHSYDQISSESESYLSILMLIAKHKCALPPQQENAQEFVRNLLKLFFESLSKTTNNQHSTLDNYQINQQIRLALDNCAEPNEYDFHLNDDDDDNDKLFCNEDNDDVYRNVESTNDNVNNNCPTNTNHHSPDSTLANDDDQTLLPKSSIIEKPIHPSSSSSSDATFIADNNQTIIQRKPIENGNKCSNDNQKHENENSPLESSLLLTPQIDTTNHRLRSAVMPKFSVISSTPMIENERLNFNSFSRISNFCDKLSTDISNSFDATLMAKNDSVNEELTIISLENDNHNNVFNAKKQSQSIKSKNHGQLKKTIVNGDISNHQNTVKMKKKKAPSSTTLKNNTINNHNNNNDTTTNETFHTATSRTLFTTNTSCLNDSYRLRARTKKINYKY</sequence>
<evidence type="ECO:0000313" key="3">
    <source>
        <dbReference type="Proteomes" id="UP000790347"/>
    </source>
</evidence>
<feature type="region of interest" description="Disordered" evidence="1">
    <location>
        <begin position="149"/>
        <end position="174"/>
    </location>
</feature>
<feature type="region of interest" description="Disordered" evidence="1">
    <location>
        <begin position="210"/>
        <end position="234"/>
    </location>
</feature>
<reference evidence="2" key="2">
    <citation type="journal article" date="2022" name="Res Sq">
        <title>Comparative Genomics Reveals Insights into the Divergent Evolution of Astigmatic Mites and Household Pest Adaptations.</title>
        <authorList>
            <person name="Xiong Q."/>
            <person name="Wan A.T.-Y."/>
            <person name="Liu X.-Y."/>
            <person name="Fung C.S.-H."/>
            <person name="Xiao X."/>
            <person name="Malainual N."/>
            <person name="Hou J."/>
            <person name="Wang L."/>
            <person name="Wang M."/>
            <person name="Yang K."/>
            <person name="Cui Y."/>
            <person name="Leung E."/>
            <person name="Nong W."/>
            <person name="Shin S.-K."/>
            <person name="Au S."/>
            <person name="Jeong K.Y."/>
            <person name="Chew F.T."/>
            <person name="Hui J."/>
            <person name="Leung T.F."/>
            <person name="Tungtrongchitr A."/>
            <person name="Zhong N."/>
            <person name="Liu Z."/>
            <person name="Tsui S."/>
        </authorList>
    </citation>
    <scope>NUCLEOTIDE SEQUENCE</scope>
    <source>
        <strain evidence="2">Derf</strain>
        <tissue evidence="2">Whole organism</tissue>
    </source>
</reference>
<feature type="region of interest" description="Disordered" evidence="1">
    <location>
        <begin position="364"/>
        <end position="389"/>
    </location>
</feature>
<name>A0A922HQ90_DERFA</name>
<dbReference type="EMBL" id="ASGP02000007">
    <property type="protein sequence ID" value="KAH9497810.1"/>
    <property type="molecule type" value="Genomic_DNA"/>
</dbReference>
<reference evidence="2" key="1">
    <citation type="submission" date="2013-05" db="EMBL/GenBank/DDBJ databases">
        <authorList>
            <person name="Yim A.K.Y."/>
            <person name="Chan T.F."/>
            <person name="Ji K.M."/>
            <person name="Liu X.Y."/>
            <person name="Zhou J.W."/>
            <person name="Li R.Q."/>
            <person name="Yang K.Y."/>
            <person name="Li J."/>
            <person name="Li M."/>
            <person name="Law P.T.W."/>
            <person name="Wu Y.L."/>
            <person name="Cai Z.L."/>
            <person name="Qin H."/>
            <person name="Bao Y."/>
            <person name="Leung R.K.K."/>
            <person name="Ng P.K.S."/>
            <person name="Zou J."/>
            <person name="Zhong X.J."/>
            <person name="Ran P.X."/>
            <person name="Zhong N.S."/>
            <person name="Liu Z.G."/>
            <person name="Tsui S.K.W."/>
        </authorList>
    </citation>
    <scope>NUCLEOTIDE SEQUENCE</scope>
    <source>
        <strain evidence="2">Derf</strain>
        <tissue evidence="2">Whole organism</tissue>
    </source>
</reference>
<feature type="compositionally biased region" description="Low complexity" evidence="1">
    <location>
        <begin position="369"/>
        <end position="389"/>
    </location>
</feature>
<dbReference type="AlphaFoldDB" id="A0A922HQ90"/>
<gene>
    <name evidence="2" type="ORF">DERF_013766</name>
</gene>
<protein>
    <submittedName>
        <fullName evidence="2">Uncharacterized protein</fullName>
    </submittedName>
</protein>
<evidence type="ECO:0000256" key="1">
    <source>
        <dbReference type="SAM" id="MobiDB-lite"/>
    </source>
</evidence>
<organism evidence="2 3">
    <name type="scientific">Dermatophagoides farinae</name>
    <name type="common">American house dust mite</name>
    <dbReference type="NCBI Taxonomy" id="6954"/>
    <lineage>
        <taxon>Eukaryota</taxon>
        <taxon>Metazoa</taxon>
        <taxon>Ecdysozoa</taxon>
        <taxon>Arthropoda</taxon>
        <taxon>Chelicerata</taxon>
        <taxon>Arachnida</taxon>
        <taxon>Acari</taxon>
        <taxon>Acariformes</taxon>
        <taxon>Sarcoptiformes</taxon>
        <taxon>Astigmata</taxon>
        <taxon>Psoroptidia</taxon>
        <taxon>Analgoidea</taxon>
        <taxon>Pyroglyphidae</taxon>
        <taxon>Dermatophagoidinae</taxon>
        <taxon>Dermatophagoides</taxon>
    </lineage>
</organism>
<comment type="caution">
    <text evidence="2">The sequence shown here is derived from an EMBL/GenBank/DDBJ whole genome shotgun (WGS) entry which is preliminary data.</text>
</comment>
<keyword evidence="3" id="KW-1185">Reference proteome</keyword>